<dbReference type="InterPro" id="IPR001845">
    <property type="entry name" value="HTH_ArsR_DNA-bd_dom"/>
</dbReference>
<accession>A0ABS2WW59</accession>
<dbReference type="SMART" id="SM00418">
    <property type="entry name" value="HTH_ARSR"/>
    <property type="match status" value="1"/>
</dbReference>
<dbReference type="Gene3D" id="1.10.10.10">
    <property type="entry name" value="Winged helix-like DNA-binding domain superfamily/Winged helix DNA-binding domain"/>
    <property type="match status" value="1"/>
</dbReference>
<keyword evidence="3" id="KW-0804">Transcription</keyword>
<organism evidence="5 6">
    <name type="scientific">Sulfurospirillum tamanense</name>
    <dbReference type="NCBI Taxonomy" id="2813362"/>
    <lineage>
        <taxon>Bacteria</taxon>
        <taxon>Pseudomonadati</taxon>
        <taxon>Campylobacterota</taxon>
        <taxon>Epsilonproteobacteria</taxon>
        <taxon>Campylobacterales</taxon>
        <taxon>Sulfurospirillaceae</taxon>
        <taxon>Sulfurospirillum</taxon>
    </lineage>
</organism>
<reference evidence="5 6" key="2">
    <citation type="submission" date="2021-02" db="EMBL/GenBank/DDBJ databases">
        <title>Sulfurospirillum tamanensis sp. nov.</title>
        <authorList>
            <person name="Frolova A."/>
            <person name="Merkel A."/>
            <person name="Slobodkin A."/>
        </authorList>
    </citation>
    <scope>NUCLEOTIDE SEQUENCE [LARGE SCALE GENOMIC DNA]</scope>
    <source>
        <strain evidence="5 6">T05b</strain>
    </source>
</reference>
<dbReference type="Proteomes" id="UP000703590">
    <property type="component" value="Unassembled WGS sequence"/>
</dbReference>
<dbReference type="NCBIfam" id="NF033788">
    <property type="entry name" value="HTH_metalloreg"/>
    <property type="match status" value="1"/>
</dbReference>
<reference evidence="5 6" key="3">
    <citation type="submission" date="2021-02" db="EMBL/GenBank/DDBJ databases">
        <authorList>
            <person name="Merkel A.Y."/>
        </authorList>
    </citation>
    <scope>NUCLEOTIDE SEQUENCE [LARGE SCALE GENOMIC DNA]</scope>
    <source>
        <strain evidence="5 6">T05b</strain>
    </source>
</reference>
<dbReference type="EMBL" id="JAFHKK010000038">
    <property type="protein sequence ID" value="MBN2965454.1"/>
    <property type="molecule type" value="Genomic_DNA"/>
</dbReference>
<evidence type="ECO:0000256" key="3">
    <source>
        <dbReference type="ARBA" id="ARBA00023163"/>
    </source>
</evidence>
<sequence length="113" mass="12804">MPKLIRSCCENGSVLEEILAELPSEEEVSESAMFFQALSDPTRLKIVLALTRYEMCVGEIANMLGLSPSNTSHQLKILRLAKIVTYTKEGQMYFYRLRHPFIETLMGGVFKTV</sequence>
<dbReference type="SUPFAM" id="SSF46785">
    <property type="entry name" value="Winged helix' DNA-binding domain"/>
    <property type="match status" value="1"/>
</dbReference>
<gene>
    <name evidence="5" type="ORF">JWV37_11730</name>
</gene>
<comment type="caution">
    <text evidence="5">The sequence shown here is derived from an EMBL/GenBank/DDBJ whole genome shotgun (WGS) entry which is preliminary data.</text>
</comment>
<dbReference type="Pfam" id="PF01022">
    <property type="entry name" value="HTH_5"/>
    <property type="match status" value="1"/>
</dbReference>
<dbReference type="CDD" id="cd00090">
    <property type="entry name" value="HTH_ARSR"/>
    <property type="match status" value="1"/>
</dbReference>
<evidence type="ECO:0000259" key="4">
    <source>
        <dbReference type="PROSITE" id="PS50987"/>
    </source>
</evidence>
<dbReference type="RefSeq" id="WP_205460015.1">
    <property type="nucleotide sequence ID" value="NZ_JAFHKK010000038.1"/>
</dbReference>
<dbReference type="PROSITE" id="PS50987">
    <property type="entry name" value="HTH_ARSR_2"/>
    <property type="match status" value="1"/>
</dbReference>
<keyword evidence="2" id="KW-0238">DNA-binding</keyword>
<evidence type="ECO:0000256" key="1">
    <source>
        <dbReference type="ARBA" id="ARBA00023015"/>
    </source>
</evidence>
<dbReference type="PRINTS" id="PR00778">
    <property type="entry name" value="HTHARSR"/>
</dbReference>
<dbReference type="InterPro" id="IPR011991">
    <property type="entry name" value="ArsR-like_HTH"/>
</dbReference>
<evidence type="ECO:0000313" key="5">
    <source>
        <dbReference type="EMBL" id="MBN2965454.1"/>
    </source>
</evidence>
<proteinExistence type="predicted"/>
<keyword evidence="6" id="KW-1185">Reference proteome</keyword>
<dbReference type="PANTHER" id="PTHR43132:SF6">
    <property type="entry name" value="HTH-TYPE TRANSCRIPTIONAL REPRESSOR CZRA"/>
    <property type="match status" value="1"/>
</dbReference>
<evidence type="ECO:0000256" key="2">
    <source>
        <dbReference type="ARBA" id="ARBA00023125"/>
    </source>
</evidence>
<dbReference type="InterPro" id="IPR036388">
    <property type="entry name" value="WH-like_DNA-bd_sf"/>
</dbReference>
<reference evidence="6" key="1">
    <citation type="submission" date="2021-02" db="EMBL/GenBank/DDBJ databases">
        <title>Sulfurospirillum tamanensis sp. nov.</title>
        <authorList>
            <person name="Merkel A.Y."/>
        </authorList>
    </citation>
    <scope>NUCLEOTIDE SEQUENCE [LARGE SCALE GENOMIC DNA]</scope>
    <source>
        <strain evidence="6">T05b</strain>
    </source>
</reference>
<feature type="domain" description="HTH arsR-type" evidence="4">
    <location>
        <begin position="23"/>
        <end position="113"/>
    </location>
</feature>
<protein>
    <submittedName>
        <fullName evidence="5">Winged helix-turn-helix transcriptional regulator</fullName>
    </submittedName>
</protein>
<keyword evidence="1" id="KW-0805">Transcription regulation</keyword>
<evidence type="ECO:0000313" key="6">
    <source>
        <dbReference type="Proteomes" id="UP000703590"/>
    </source>
</evidence>
<dbReference type="InterPro" id="IPR051011">
    <property type="entry name" value="Metal_resp_trans_reg"/>
</dbReference>
<name>A0ABS2WW59_9BACT</name>
<dbReference type="PANTHER" id="PTHR43132">
    <property type="entry name" value="ARSENICAL RESISTANCE OPERON REPRESSOR ARSR-RELATED"/>
    <property type="match status" value="1"/>
</dbReference>
<dbReference type="InterPro" id="IPR036390">
    <property type="entry name" value="WH_DNA-bd_sf"/>
</dbReference>